<keyword evidence="3" id="KW-1185">Reference proteome</keyword>
<gene>
    <name evidence="2" type="ORF">RW1_012_00970</name>
</gene>
<reference evidence="2 3" key="1">
    <citation type="submission" date="2014-02" db="EMBL/GenBank/DDBJ databases">
        <title>Whole genome shotgun sequence of Rhodococcus wratislaviensis NBRC 100605.</title>
        <authorList>
            <person name="Hosoyama A."/>
            <person name="Tsuchikane K."/>
            <person name="Yoshida I."/>
            <person name="Ohji S."/>
            <person name="Ichikawa N."/>
            <person name="Yamazoe A."/>
            <person name="Fujita N."/>
        </authorList>
    </citation>
    <scope>NUCLEOTIDE SEQUENCE [LARGE SCALE GENOMIC DNA]</scope>
    <source>
        <strain evidence="2 3">NBRC 100605</strain>
    </source>
</reference>
<dbReference type="AlphaFoldDB" id="X0PNT2"/>
<dbReference type="SUPFAM" id="SSF56281">
    <property type="entry name" value="Metallo-hydrolase/oxidoreductase"/>
    <property type="match status" value="1"/>
</dbReference>
<name>X0PNT2_RHOWR</name>
<dbReference type="Gene3D" id="1.10.10.10">
    <property type="entry name" value="Winged helix-like DNA-binding domain superfamily/Winged helix DNA-binding domain"/>
    <property type="match status" value="1"/>
</dbReference>
<dbReference type="EMBL" id="BAWF01000012">
    <property type="protein sequence ID" value="GAF44278.1"/>
    <property type="molecule type" value="Genomic_DNA"/>
</dbReference>
<evidence type="ECO:0000313" key="2">
    <source>
        <dbReference type="EMBL" id="GAF44278.1"/>
    </source>
</evidence>
<feature type="domain" description="Metallo-beta-lactamase" evidence="1">
    <location>
        <begin position="29"/>
        <end position="242"/>
    </location>
</feature>
<protein>
    <recommendedName>
        <fullName evidence="1">Metallo-beta-lactamase domain-containing protein</fullName>
    </recommendedName>
</protein>
<dbReference type="PANTHER" id="PTHR23131">
    <property type="entry name" value="ENDORIBONUCLEASE LACTB2"/>
    <property type="match status" value="1"/>
</dbReference>
<dbReference type="InterPro" id="IPR050662">
    <property type="entry name" value="Sec-metab_biosynth-thioest"/>
</dbReference>
<evidence type="ECO:0000313" key="3">
    <source>
        <dbReference type="Proteomes" id="UP000019491"/>
    </source>
</evidence>
<dbReference type="InterPro" id="IPR036388">
    <property type="entry name" value="WH-like_DNA-bd_sf"/>
</dbReference>
<comment type="caution">
    <text evidence="2">The sequence shown here is derived from an EMBL/GenBank/DDBJ whole genome shotgun (WGS) entry which is preliminary data.</text>
</comment>
<dbReference type="PANTHER" id="PTHR23131:SF4">
    <property type="entry name" value="METALLO-BETA-LACTAMASE SUPERFAMILY POTEIN"/>
    <property type="match status" value="1"/>
</dbReference>
<dbReference type="OrthoDB" id="2971563at2"/>
<evidence type="ECO:0000259" key="1">
    <source>
        <dbReference type="SMART" id="SM00849"/>
    </source>
</evidence>
<organism evidence="2 3">
    <name type="scientific">Rhodococcus wratislaviensis NBRC 100605</name>
    <dbReference type="NCBI Taxonomy" id="1219028"/>
    <lineage>
        <taxon>Bacteria</taxon>
        <taxon>Bacillati</taxon>
        <taxon>Actinomycetota</taxon>
        <taxon>Actinomycetes</taxon>
        <taxon>Mycobacteriales</taxon>
        <taxon>Nocardiaceae</taxon>
        <taxon>Rhodococcus</taxon>
    </lineage>
</organism>
<dbReference type="SMART" id="SM00849">
    <property type="entry name" value="Lactamase_B"/>
    <property type="match status" value="1"/>
</dbReference>
<dbReference type="InterPro" id="IPR001279">
    <property type="entry name" value="Metallo-B-lactamas"/>
</dbReference>
<dbReference type="Pfam" id="PF00753">
    <property type="entry name" value="Lactamase_B"/>
    <property type="match status" value="1"/>
</dbReference>
<proteinExistence type="predicted"/>
<dbReference type="Proteomes" id="UP000019491">
    <property type="component" value="Unassembled WGS sequence"/>
</dbReference>
<sequence length="337" mass="37131">MSGSDASGFSLTAPGLWQIAMPFPSPLRHSFAYLLQSDRGFVAVDLGWDSDEGWKTFTDGLAHTGGTLDDLTGVVVTHGHPDHYGLAARVHQSTGAWIALHPAEYPQIARTTADRRRRLAEITSWFDRVGVPPNRSVDLLADRDQLMLDMSSQWPDLELVDGATVPDTDGQLLAVHTPGHTPGHMVFHDRGRNILFTGDHLLPRVSANISQRPTSGEDPLGDYRASLTRLGPFGDALAAPGHEWTFTGVDRRIRDVEVHHLARLDEIWNAVADGHRTAWDVANTVKWARPFDSLNPRGARAALGETMSHLVRLEREARVERQEGSPLIWLPIADPSS</sequence>
<dbReference type="Gene3D" id="3.60.15.10">
    <property type="entry name" value="Ribonuclease Z/Hydroxyacylglutathione hydrolase-like"/>
    <property type="match status" value="1"/>
</dbReference>
<accession>X0PNT2</accession>
<dbReference type="InterPro" id="IPR036866">
    <property type="entry name" value="RibonucZ/Hydroxyglut_hydro"/>
</dbReference>